<evidence type="ECO:0000313" key="3">
    <source>
        <dbReference type="EMBL" id="UYQ94353.1"/>
    </source>
</evidence>
<dbReference type="Pfam" id="PF02450">
    <property type="entry name" value="LCAT"/>
    <property type="match status" value="1"/>
</dbReference>
<dbReference type="Proteomes" id="UP001162741">
    <property type="component" value="Chromosome"/>
</dbReference>
<evidence type="ECO:0000313" key="4">
    <source>
        <dbReference type="Proteomes" id="UP001162741"/>
    </source>
</evidence>
<dbReference type="InterPro" id="IPR029030">
    <property type="entry name" value="Caspase-like_dom_sf"/>
</dbReference>
<accession>A0ABY6J3V7</accession>
<sequence length="1793" mass="199368">MKVTSIVVKGYDQTNTSTATPSGELLTLKKSIAVSGPMRGVASQQQVPLDPDDVVELIFEDETTWICGPDTLDEVFPEVALQARGTSSEMFELPVGISAPGAERGLFGKVLIKLVNVFSKKKVTVVVKDLAADLERKQLENFSGLYRLDDEFKFLPFEQANPDKPYFIFLHGTASSTKRSFGDLQGTEVWAHLRQTYGDNLLAFQHESLTKSPLLNALQLVQALPQRATLHLMSQSRGGLIGDILCRFCTTDDHARGFTEQNLQRLRDENDRNHDLQMIAALQMELSNKQITVEKFIRSACPADGTTLASRRLDNVLNMLFNIVGIGTAWAGSPVYLAFKGLISNVISAKNDVNTLPGLEAMNRQSPFIEVLNHPVSGVVVDTPLTIIAGNCKAKFNLKALLVIASKLFFLKKNDLIVDTESMYKTPVRSGLVQVFFDEGTDVDHFSYFKNDRTRQKLLMALQAQPNVALDGFALRGQTALAAEERNAALGLEGGQVYKDKVSGSRPIAVILPGIMGTNLSQDDILIWINYFGMVSGQLKRLNIKGENIKAHSLVRTSYLDLARQLEKQYDVVTFAFDWRLQLNESASLFNDKINELLKYRQPIKLVAHSMGGVLVRDFIISFPDTWRELNASAGFRLLFLGAPLGGSFRIPAVLFGEDAIIEKLNKVDIFHSKKQLLKVFAQLPGILSLLPLNTDSDNDFEQESVWEEMRAAYGDKEWPIPSAADRKVFAAYRNYINEQMPLIDFTNAVYIAGKDKATPSGYRIDDTSKGKRLVFLSTAEGDQSVTWDSGIPKKMVEANTVYYANVTHGGLSCDKSIFRAIEDILSTGVTNLLSRNRPIVRGDEKVFRMPDRYDFDLSPTGIMNTLMGIEKEETTQLVQVPVEVTVSKGDLRYASFPLLAGHFQGDGILYAEEAVNANLKGALTQRHALGLYPGKIGSSEIVITSEQSFKGAIIVGLGEMNKLTAYQLAQTVEQAVSRYLLDLNTRGPQGSSPAQKLKQVGLSSLVIGCGYGGLSVQESVKAILRGVANANAKISRLYEGDARLIEHFEFVEQYEDRALSTYYAVRNVQNDNDRLVNINLSEQKVQLKPGYMQRIAADPSSGWWTRITVALKEHLVESATIRSLQFTVATDGSRQEQRFLLTTRQIIEQLVDEISENNNWTPSLAKSIFELLIPNDFKELLKKQGHIMWILDKTTAAYPWELLQDSVANAQPLCVNGGMVRQLATQDSETRITAVTNNQALVIGDPDLRGFVAQLRGAQEEGRMVAEQLVNNGYEVKDLINSSASAIIEAMFSSEYKIIHLAGHGVFNEDPGQGSGMLIGYDTYLSTREVGQMSAAPELVFVNCCYLGKTDAATEELFRYRYKLAANIGTQLIENGVKAVIVAGWAVDDAAALKFTEIFYNRMFEGQTFGDAIRAARSKVFEEFGHTNTWGAYQCYGDPFYRILTSHEAFTHAPLSFAIPEEAVVALSNLANSLETGIANAEKVKAEMLQIDTAVDAADVRTAEITEREAFIYSELMEYEAAIAKYDMLVKMEDTSFSVAAMERYSRVRIQKCIYDHAESAGDAKDALRILDEVTEDLSGLLRLGATVERYLLLGTATRFKAMLKGGQSERVQAAKLRLYEDAAYYYYKAWSLHNNANAEAAIVPLVEMELLLQMLTGSRKWGAEVEGRHGQQKEVYYVPGLEVIQESLKSRLSTLENLPAYKRTADHPILLADIDLCWYVLSPTGGSEAAYTKMLEAYTRCWAQRIRKSNAYVIRPHLRFLLDALSVTKKTAAVKWRKQLTEMVEKLEKLA</sequence>
<dbReference type="InterPro" id="IPR029058">
    <property type="entry name" value="AB_hydrolase_fold"/>
</dbReference>
<dbReference type="RefSeq" id="WP_264282261.1">
    <property type="nucleotide sequence ID" value="NZ_CP107006.1"/>
</dbReference>
<organism evidence="3 4">
    <name type="scientific">Chitinophaga horti</name>
    <dbReference type="NCBI Taxonomy" id="2920382"/>
    <lineage>
        <taxon>Bacteria</taxon>
        <taxon>Pseudomonadati</taxon>
        <taxon>Bacteroidota</taxon>
        <taxon>Chitinophagia</taxon>
        <taxon>Chitinophagales</taxon>
        <taxon>Chitinophagaceae</taxon>
        <taxon>Chitinophaga</taxon>
    </lineage>
</organism>
<dbReference type="SUPFAM" id="SSF53474">
    <property type="entry name" value="alpha/beta-Hydrolases"/>
    <property type="match status" value="1"/>
</dbReference>
<proteinExistence type="predicted"/>
<feature type="domain" description="CHAT" evidence="1">
    <location>
        <begin position="1166"/>
        <end position="1439"/>
    </location>
</feature>
<dbReference type="InterPro" id="IPR055803">
    <property type="entry name" value="DUF7379"/>
</dbReference>
<dbReference type="InterPro" id="IPR024983">
    <property type="entry name" value="CHAT_dom"/>
</dbReference>
<name>A0ABY6J3V7_9BACT</name>
<evidence type="ECO:0000259" key="1">
    <source>
        <dbReference type="Pfam" id="PF12770"/>
    </source>
</evidence>
<gene>
    <name evidence="3" type="ORF">MKQ68_04520</name>
</gene>
<keyword evidence="4" id="KW-1185">Reference proteome</keyword>
<dbReference type="Pfam" id="PF24096">
    <property type="entry name" value="DUF7379"/>
    <property type="match status" value="1"/>
</dbReference>
<dbReference type="SUPFAM" id="SSF52129">
    <property type="entry name" value="Caspase-like"/>
    <property type="match status" value="1"/>
</dbReference>
<dbReference type="InterPro" id="IPR003386">
    <property type="entry name" value="LACT/PDAT_acylTrfase"/>
</dbReference>
<reference evidence="3" key="1">
    <citation type="submission" date="2022-10" db="EMBL/GenBank/DDBJ databases">
        <title>Chitinophaga sp. nov., isolated from soil.</title>
        <authorList>
            <person name="Jeon C.O."/>
        </authorList>
    </citation>
    <scope>NUCLEOTIDE SEQUENCE</scope>
    <source>
        <strain evidence="3">R8</strain>
    </source>
</reference>
<dbReference type="Pfam" id="PF12770">
    <property type="entry name" value="CHAT"/>
    <property type="match status" value="1"/>
</dbReference>
<protein>
    <submittedName>
        <fullName evidence="3">CHAT domain-containing protein</fullName>
    </submittedName>
</protein>
<dbReference type="Gene3D" id="3.40.50.1820">
    <property type="entry name" value="alpha/beta hydrolase"/>
    <property type="match status" value="1"/>
</dbReference>
<feature type="domain" description="DUF7379" evidence="2">
    <location>
        <begin position="168"/>
        <end position="248"/>
    </location>
</feature>
<evidence type="ECO:0000259" key="2">
    <source>
        <dbReference type="Pfam" id="PF24096"/>
    </source>
</evidence>
<dbReference type="EMBL" id="CP107006">
    <property type="protein sequence ID" value="UYQ94353.1"/>
    <property type="molecule type" value="Genomic_DNA"/>
</dbReference>